<dbReference type="Pfam" id="PF00207">
    <property type="entry name" value="A2M"/>
    <property type="match status" value="1"/>
</dbReference>
<dbReference type="Pfam" id="PF07678">
    <property type="entry name" value="TED_complement"/>
    <property type="match status" value="1"/>
</dbReference>
<dbReference type="Pfam" id="PF17972">
    <property type="entry name" value="bMG5"/>
    <property type="match status" value="1"/>
</dbReference>
<dbReference type="Proteomes" id="UP000248745">
    <property type="component" value="Unassembled WGS sequence"/>
</dbReference>
<dbReference type="InterPro" id="IPR008930">
    <property type="entry name" value="Terpenoid_cyclase/PrenylTrfase"/>
</dbReference>
<evidence type="ECO:0000313" key="6">
    <source>
        <dbReference type="EMBL" id="PZF74001.1"/>
    </source>
</evidence>
<dbReference type="InterPro" id="IPR002890">
    <property type="entry name" value="MG2"/>
</dbReference>
<dbReference type="PROSITE" id="PS51257">
    <property type="entry name" value="PROKAR_LIPOPROTEIN"/>
    <property type="match status" value="1"/>
</dbReference>
<accession>A0A2W2AFD1</accession>
<dbReference type="PANTHER" id="PTHR40094">
    <property type="entry name" value="ALPHA-2-MACROGLOBULIN HOMOLOG"/>
    <property type="match status" value="1"/>
</dbReference>
<dbReference type="Pfam" id="PF17973">
    <property type="entry name" value="bMG10"/>
    <property type="match status" value="1"/>
</dbReference>
<dbReference type="Pfam" id="PF01835">
    <property type="entry name" value="MG2"/>
    <property type="match status" value="1"/>
</dbReference>
<dbReference type="Pfam" id="PF07703">
    <property type="entry name" value="A2M_BRD"/>
    <property type="match status" value="1"/>
</dbReference>
<gene>
    <name evidence="6" type="ORF">DN068_05250</name>
</gene>
<dbReference type="Gene3D" id="2.60.40.3710">
    <property type="match status" value="1"/>
</dbReference>
<evidence type="ECO:0000259" key="4">
    <source>
        <dbReference type="SMART" id="SM01359"/>
    </source>
</evidence>
<dbReference type="Pfam" id="PF11974">
    <property type="entry name" value="bMG3"/>
    <property type="match status" value="1"/>
</dbReference>
<dbReference type="InterPro" id="IPR021868">
    <property type="entry name" value="Alpha_2_Macroglob_MG3"/>
</dbReference>
<dbReference type="EMBL" id="QKTW01000008">
    <property type="protein sequence ID" value="PZF74001.1"/>
    <property type="molecule type" value="Genomic_DNA"/>
</dbReference>
<evidence type="ECO:0000256" key="1">
    <source>
        <dbReference type="ARBA" id="ARBA00010556"/>
    </source>
</evidence>
<dbReference type="Pfam" id="PF21142">
    <property type="entry name" value="A2M_bMG2"/>
    <property type="match status" value="1"/>
</dbReference>
<dbReference type="InterPro" id="IPR051802">
    <property type="entry name" value="YfhM-like"/>
</dbReference>
<evidence type="ECO:0000256" key="3">
    <source>
        <dbReference type="SAM" id="SignalP"/>
    </source>
</evidence>
<organism evidence="6 7">
    <name type="scientific">Taibaiella soli</name>
    <dbReference type="NCBI Taxonomy" id="1649169"/>
    <lineage>
        <taxon>Bacteria</taxon>
        <taxon>Pseudomonadati</taxon>
        <taxon>Bacteroidota</taxon>
        <taxon>Chitinophagia</taxon>
        <taxon>Chitinophagales</taxon>
        <taxon>Chitinophagaceae</taxon>
        <taxon>Taibaiella</taxon>
    </lineage>
</organism>
<dbReference type="SMART" id="SM01419">
    <property type="entry name" value="Thiol-ester_cl"/>
    <property type="match status" value="1"/>
</dbReference>
<protein>
    <submittedName>
        <fullName evidence="6">Alpha-2-macroglobulin family protein</fullName>
    </submittedName>
</protein>
<dbReference type="Pfam" id="PF13205">
    <property type="entry name" value="Big_5"/>
    <property type="match status" value="1"/>
</dbReference>
<feature type="signal peptide" evidence="3">
    <location>
        <begin position="1"/>
        <end position="18"/>
    </location>
</feature>
<name>A0A2W2AFD1_9BACT</name>
<dbReference type="SUPFAM" id="SSF48239">
    <property type="entry name" value="Terpenoid cyclases/Protein prenyltransferases"/>
    <property type="match status" value="1"/>
</dbReference>
<feature type="domain" description="Alpha-2-macroglobulin bait region" evidence="4">
    <location>
        <begin position="932"/>
        <end position="1070"/>
    </location>
</feature>
<dbReference type="SMART" id="SM01359">
    <property type="entry name" value="A2M_N_2"/>
    <property type="match status" value="1"/>
</dbReference>
<dbReference type="PANTHER" id="PTHR40094:SF1">
    <property type="entry name" value="UBIQUITIN DOMAIN-CONTAINING PROTEIN"/>
    <property type="match status" value="1"/>
</dbReference>
<feature type="domain" description="Alpha-2-macroglobulin" evidence="5">
    <location>
        <begin position="1135"/>
        <end position="1223"/>
    </location>
</feature>
<dbReference type="CDD" id="cd02891">
    <property type="entry name" value="A2M_like"/>
    <property type="match status" value="1"/>
</dbReference>
<dbReference type="GO" id="GO:0004866">
    <property type="term" value="F:endopeptidase inhibitor activity"/>
    <property type="evidence" value="ECO:0007669"/>
    <property type="project" value="InterPro"/>
</dbReference>
<dbReference type="InterPro" id="IPR001599">
    <property type="entry name" value="Macroglobln_a2"/>
</dbReference>
<dbReference type="RefSeq" id="WP_110997847.1">
    <property type="nucleotide sequence ID" value="NZ_QKTW01000008.1"/>
</dbReference>
<sequence length="1803" mass="201343">MKSKHRRLLVFLSLLFLAACQGTKNEVKVTSRNFEDEIEQQQNLEFNFNKDIYPDSLLQHWDSTQYIEFTPKIKGMFKWNSSSQLVFSPENRFDPGTEYTAHITKDVLKYSKKQYPVDNKQDFHFHTAPLRIMESHASWTRGQNMANVVVQMDLSFNYDIKVSDIATHLKLSSNGQALNFSTVNNGEGRVVSLQFMPVNDKDQETPIKIDLLKGVPVLHSKYITARDTSVNENVPSRFNLAVSGIDAEHTGTEGIVTVNTSQPLLEDGLKSFITISPAVNFDITLNDAGFTITSKEFKADQTYDLIISDKLQGAFGGRFKGDHTEQIRFGKLEPQVQFINAKGMYLSSQGYKNLSLNIVNVPSVQVSVIKVYENNLEQFLRKDRHYSYGYNNDEDESVDDGGSYEYYNTENLGDTIFTKVYETSKLPAQNAAKVLHLDFQDKIKDYNGIYVITVASKDHYWIQDSKILSISDVGLIVKEEKDNMYVFANSIKTTNALSGVKVSFVSTNNQKVYTATTDAEGMAVFSDISKTAPGFTVGLITAKLNNEFSFVWLDQAKIETSRFDVGGRMTSPTNLNAWIYAERNLYRPGETIHVSGVVRTEAWEKPGEIPVKLKLVMPNGKEFATMRKILNDQGACETMFNIPNSAPTGTYVLNMYTGNDVLLNSYNFSIEDFVPDRLKSALTIDRKEYSPGNNVIASVQADNLFGTPAANRDYQMQLNMDKATFEAKGYDDYTFEIKNDFLFQTVFREGKTTETGHAEETFTLPVDMMDAGMLKGNIMASVFDETGRPVHRYEHFDVYTQPYYLGLKAPSDYTSTKSPYRLSLVALDKNGTPQNGVAAQIVILKKDWHTVIQQDGNRYRYVSQQETKIVAQENITINGANGSYAYTPTLSGDYEIRLSLPDRNSFVSYTFYAWGWGDTQYNSFDVNNEGNVEIKANKDKYAIGENMHLLFTTPFEGKMLVTVERDKMIRHYYLTTKDKSASLDMKADDVCVPNVYITATLFRAMDGSSMPLTVAHGYKSVTVENVRNHIPVTVTMAEKSRSKTKQTITVRTTPGAYVTIAAVDEGILQVKNYKTPDPYEYFYQKVALAVNSYDIYPFLLPEIKTTRSSTGGDGSGDDGSLRVNPMFVNRIKNVSFWSGIVQANSSGIVRYDIDVPQFSGDIRVMAVAYKDKGFGGADQHMKIADPIIISAGLPRFLSPKDEVTMPITLSNTTTKEAVATITTTVSGPLSINGSSTQQVTIPANREQRAVYNISALENIGAGKVTITVKAFGETFTNETDISIRPPASLQKITGSGTASESKITTINPVANFLAGTASGKLIVSKSPLVQFSKSISDLVQYPYGCVEQTTSAAFPQLYYADLVKAIYGQENKDLNPAYNVQQAIAKLQSMQMSNGALSYWPSGGYESWWGSIYACHFLIEARKAGYDVNSNTIDKLLQYMKMKLQKKETEIYYYNSNLKKEIAPREVAYSLYVLALAGQPQPATMNYYKSNSGMLSMDSKYLLAAAYTLSGQALQAKQILPASFTGEKANTASGGSFYSYIRDEAIALNALLDIDPNNPQVGIMTRQLSEQLLHERYLSTQENVFSILALGKVARKSNATTATAKVLVNGKSVGIANGTNISVNFKPFIGQPLQIQTSGKGDYYYFWEVKGITADGSFKEEDSYLKVRRSYFNRLGNPLTGNTFSQNDLVVVKITLNAQYNNTIDNVVITDMLPAGFEIENTRLTEMPDMKWIKNETTPDYLDIRDDRINMFTSVNDSTQTFYYMVRAVSPGTYQQGPVMADAMYNGVYHSYNGAGVIKVVEK</sequence>
<evidence type="ECO:0000256" key="2">
    <source>
        <dbReference type="ARBA" id="ARBA00022729"/>
    </source>
</evidence>
<dbReference type="InterPro" id="IPR049120">
    <property type="entry name" value="A2M_bMG2"/>
</dbReference>
<dbReference type="GO" id="GO:0005615">
    <property type="term" value="C:extracellular space"/>
    <property type="evidence" value="ECO:0007669"/>
    <property type="project" value="InterPro"/>
</dbReference>
<dbReference type="InterPro" id="IPR011625">
    <property type="entry name" value="A2M_N_BRD"/>
</dbReference>
<keyword evidence="2 3" id="KW-0732">Signal</keyword>
<comment type="caution">
    <text evidence="6">The sequence shown here is derived from an EMBL/GenBank/DDBJ whole genome shotgun (WGS) entry which is preliminary data.</text>
</comment>
<reference evidence="6 7" key="1">
    <citation type="submission" date="2018-06" db="EMBL/GenBank/DDBJ databases">
        <title>Mucibacter soli gen. nov., sp. nov., a new member of the family Chitinophagaceae producing mucin.</title>
        <authorList>
            <person name="Kim M.-K."/>
            <person name="Park S."/>
            <person name="Kim T.-S."/>
            <person name="Joung Y."/>
            <person name="Han J.-H."/>
            <person name="Kim S.B."/>
        </authorList>
    </citation>
    <scope>NUCLEOTIDE SEQUENCE [LARGE SCALE GENOMIC DNA]</scope>
    <source>
        <strain evidence="6 7">R1-15</strain>
    </source>
</reference>
<dbReference type="InterPro" id="IPR011626">
    <property type="entry name" value="Alpha-macroglobulin_TED"/>
</dbReference>
<dbReference type="InterPro" id="IPR047565">
    <property type="entry name" value="Alpha-macroglob_thiol-ester_cl"/>
</dbReference>
<keyword evidence="7" id="KW-1185">Reference proteome</keyword>
<evidence type="ECO:0000259" key="5">
    <source>
        <dbReference type="SMART" id="SM01360"/>
    </source>
</evidence>
<evidence type="ECO:0000313" key="7">
    <source>
        <dbReference type="Proteomes" id="UP000248745"/>
    </source>
</evidence>
<dbReference type="SMART" id="SM01360">
    <property type="entry name" value="A2M"/>
    <property type="match status" value="1"/>
</dbReference>
<dbReference type="InterPro" id="IPR041462">
    <property type="entry name" value="Bact_A2M_MG6"/>
</dbReference>
<dbReference type="InterPro" id="IPR041246">
    <property type="entry name" value="Bact_MG10"/>
</dbReference>
<comment type="similarity">
    <text evidence="1">Belongs to the protease inhibitor I39 (alpha-2-macroglobulin) family. Bacterial alpha-2-macroglobulin subfamily.</text>
</comment>
<dbReference type="Gene3D" id="1.50.10.20">
    <property type="match status" value="1"/>
</dbReference>
<dbReference type="InterPro" id="IPR041203">
    <property type="entry name" value="Bact_A2M_MG5"/>
</dbReference>
<dbReference type="Gene3D" id="2.60.40.1930">
    <property type="match status" value="1"/>
</dbReference>
<dbReference type="OrthoDB" id="9767116at2"/>
<feature type="chain" id="PRO_5016067988" evidence="3">
    <location>
        <begin position="19"/>
        <end position="1803"/>
    </location>
</feature>
<dbReference type="InterPro" id="IPR032812">
    <property type="entry name" value="SbsA_Ig"/>
</dbReference>
<proteinExistence type="inferred from homology"/>
<dbReference type="Pfam" id="PF17962">
    <property type="entry name" value="bMG6"/>
    <property type="match status" value="1"/>
</dbReference>